<evidence type="ECO:0000313" key="4">
    <source>
        <dbReference type="Proteomes" id="UP000603352"/>
    </source>
</evidence>
<feature type="transmembrane region" description="Helical" evidence="1">
    <location>
        <begin position="113"/>
        <end position="137"/>
    </location>
</feature>
<keyword evidence="1" id="KW-0472">Membrane</keyword>
<dbReference type="EMBL" id="BMDZ01000032">
    <property type="protein sequence ID" value="GGB44823.1"/>
    <property type="molecule type" value="Genomic_DNA"/>
</dbReference>
<evidence type="ECO:0000313" key="3">
    <source>
        <dbReference type="EMBL" id="GGB44823.1"/>
    </source>
</evidence>
<reference evidence="4" key="1">
    <citation type="journal article" date="2019" name="Int. J. Syst. Evol. Microbiol.">
        <title>The Global Catalogue of Microorganisms (GCM) 10K type strain sequencing project: providing services to taxonomists for standard genome sequencing and annotation.</title>
        <authorList>
            <consortium name="The Broad Institute Genomics Platform"/>
            <consortium name="The Broad Institute Genome Sequencing Center for Infectious Disease"/>
            <person name="Wu L."/>
            <person name="Ma J."/>
        </authorList>
    </citation>
    <scope>NUCLEOTIDE SEQUENCE [LARGE SCALE GENOMIC DNA]</scope>
    <source>
        <strain evidence="4">CGMCC 1.10188</strain>
    </source>
</reference>
<sequence length="144" mass="14728">MLRASGARLPDIGLGVAMLALAGYVFIETAGYDQTAALAPRLFAAVLGLSGLLMLVPVAGRKTAVIVLRQQALPLAVAAGIGVVILAVEPLGFELPAFVLFIVIARLLGDRLSLSLVVTAALFTGAIRLIFGVLLGVPLPSITG</sequence>
<keyword evidence="4" id="KW-1185">Reference proteome</keyword>
<comment type="caution">
    <text evidence="3">The sequence shown here is derived from an EMBL/GenBank/DDBJ whole genome shotgun (WGS) entry which is preliminary data.</text>
</comment>
<dbReference type="InterPro" id="IPR009936">
    <property type="entry name" value="DUF1468"/>
</dbReference>
<feature type="domain" description="DUF1468" evidence="2">
    <location>
        <begin position="14"/>
        <end position="140"/>
    </location>
</feature>
<name>A0ABQ1IMM2_9PROT</name>
<dbReference type="RefSeq" id="WP_188578829.1">
    <property type="nucleotide sequence ID" value="NZ_BMDZ01000032.1"/>
</dbReference>
<evidence type="ECO:0000256" key="1">
    <source>
        <dbReference type="SAM" id="Phobius"/>
    </source>
</evidence>
<feature type="transmembrane region" description="Helical" evidence="1">
    <location>
        <begin position="72"/>
        <end position="93"/>
    </location>
</feature>
<feature type="transmembrane region" description="Helical" evidence="1">
    <location>
        <begin position="12"/>
        <end position="32"/>
    </location>
</feature>
<keyword evidence="1" id="KW-0812">Transmembrane</keyword>
<proteinExistence type="predicted"/>
<keyword evidence="1" id="KW-1133">Transmembrane helix</keyword>
<protein>
    <recommendedName>
        <fullName evidence="2">DUF1468 domain-containing protein</fullName>
    </recommendedName>
</protein>
<organism evidence="3 4">
    <name type="scientific">Tistrella bauzanensis</name>
    <dbReference type="NCBI Taxonomy" id="657419"/>
    <lineage>
        <taxon>Bacteria</taxon>
        <taxon>Pseudomonadati</taxon>
        <taxon>Pseudomonadota</taxon>
        <taxon>Alphaproteobacteria</taxon>
        <taxon>Geminicoccales</taxon>
        <taxon>Geminicoccaceae</taxon>
        <taxon>Tistrella</taxon>
    </lineage>
</organism>
<accession>A0ABQ1IMM2</accession>
<gene>
    <name evidence="3" type="ORF">GCM10011505_27650</name>
</gene>
<evidence type="ECO:0000259" key="2">
    <source>
        <dbReference type="Pfam" id="PF07331"/>
    </source>
</evidence>
<dbReference type="Pfam" id="PF07331">
    <property type="entry name" value="TctB"/>
    <property type="match status" value="1"/>
</dbReference>
<dbReference type="Proteomes" id="UP000603352">
    <property type="component" value="Unassembled WGS sequence"/>
</dbReference>
<feature type="transmembrane region" description="Helical" evidence="1">
    <location>
        <begin position="38"/>
        <end position="60"/>
    </location>
</feature>